<dbReference type="Proteomes" id="UP000674938">
    <property type="component" value="Unassembled WGS sequence"/>
</dbReference>
<dbReference type="AlphaFoldDB" id="A0A940PAT7"/>
<comment type="caution">
    <text evidence="9">The sequence shown here is derived from an EMBL/GenBank/DDBJ whole genome shotgun (WGS) entry which is preliminary data.</text>
</comment>
<evidence type="ECO:0000256" key="8">
    <source>
        <dbReference type="SAM" id="Phobius"/>
    </source>
</evidence>
<accession>A0A940PAT7</accession>
<protein>
    <submittedName>
        <fullName evidence="9">AI-2E family transporter</fullName>
    </submittedName>
</protein>
<comment type="subcellular location">
    <subcellularLocation>
        <location evidence="1">Cell membrane</location>
        <topology evidence="1">Multi-pass membrane protein</topology>
    </subcellularLocation>
</comment>
<dbReference type="EMBL" id="JAEEGA010000023">
    <property type="protein sequence ID" value="MBP1044195.1"/>
    <property type="molecule type" value="Genomic_DNA"/>
</dbReference>
<keyword evidence="3" id="KW-0813">Transport</keyword>
<keyword evidence="4" id="KW-1003">Cell membrane</keyword>
<keyword evidence="6 8" id="KW-1133">Transmembrane helix</keyword>
<keyword evidence="5 8" id="KW-0812">Transmembrane</keyword>
<organism evidence="9 10">
    <name type="scientific">Vagococcus allomyrinae</name>
    <dbReference type="NCBI Taxonomy" id="2794353"/>
    <lineage>
        <taxon>Bacteria</taxon>
        <taxon>Bacillati</taxon>
        <taxon>Bacillota</taxon>
        <taxon>Bacilli</taxon>
        <taxon>Lactobacillales</taxon>
        <taxon>Enterococcaceae</taxon>
        <taxon>Vagococcus</taxon>
    </lineage>
</organism>
<dbReference type="Pfam" id="PF01594">
    <property type="entry name" value="AI-2E_transport"/>
    <property type="match status" value="1"/>
</dbReference>
<dbReference type="PANTHER" id="PTHR21716">
    <property type="entry name" value="TRANSMEMBRANE PROTEIN"/>
    <property type="match status" value="1"/>
</dbReference>
<gene>
    <name evidence="9" type="ORF">I6N95_24605</name>
</gene>
<dbReference type="PANTHER" id="PTHR21716:SF53">
    <property type="entry name" value="PERMEASE PERM-RELATED"/>
    <property type="match status" value="1"/>
</dbReference>
<evidence type="ECO:0000256" key="4">
    <source>
        <dbReference type="ARBA" id="ARBA00022475"/>
    </source>
</evidence>
<dbReference type="GO" id="GO:0055085">
    <property type="term" value="P:transmembrane transport"/>
    <property type="evidence" value="ECO:0007669"/>
    <property type="project" value="TreeGrafter"/>
</dbReference>
<evidence type="ECO:0000256" key="1">
    <source>
        <dbReference type="ARBA" id="ARBA00004651"/>
    </source>
</evidence>
<feature type="transmembrane region" description="Helical" evidence="8">
    <location>
        <begin position="216"/>
        <end position="236"/>
    </location>
</feature>
<feature type="transmembrane region" description="Helical" evidence="8">
    <location>
        <begin position="73"/>
        <end position="94"/>
    </location>
</feature>
<keyword evidence="7 8" id="KW-0472">Membrane</keyword>
<dbReference type="GO" id="GO:0005886">
    <property type="term" value="C:plasma membrane"/>
    <property type="evidence" value="ECO:0007669"/>
    <property type="project" value="UniProtKB-SubCell"/>
</dbReference>
<evidence type="ECO:0000313" key="10">
    <source>
        <dbReference type="Proteomes" id="UP000674938"/>
    </source>
</evidence>
<feature type="transmembrane region" description="Helical" evidence="8">
    <location>
        <begin position="12"/>
        <end position="33"/>
    </location>
</feature>
<feature type="transmembrane region" description="Helical" evidence="8">
    <location>
        <begin position="317"/>
        <end position="347"/>
    </location>
</feature>
<feature type="transmembrane region" description="Helical" evidence="8">
    <location>
        <begin position="164"/>
        <end position="183"/>
    </location>
</feature>
<proteinExistence type="inferred from homology"/>
<comment type="similarity">
    <text evidence="2">Belongs to the autoinducer-2 exporter (AI-2E) (TC 2.A.86) family.</text>
</comment>
<feature type="transmembrane region" description="Helical" evidence="8">
    <location>
        <begin position="39"/>
        <end position="61"/>
    </location>
</feature>
<dbReference type="InterPro" id="IPR002549">
    <property type="entry name" value="AI-2E-like"/>
</dbReference>
<dbReference type="RefSeq" id="WP_209532467.1">
    <property type="nucleotide sequence ID" value="NZ_JAEEGA010000023.1"/>
</dbReference>
<evidence type="ECO:0000313" key="9">
    <source>
        <dbReference type="EMBL" id="MBP1044195.1"/>
    </source>
</evidence>
<keyword evidence="10" id="KW-1185">Reference proteome</keyword>
<evidence type="ECO:0000256" key="3">
    <source>
        <dbReference type="ARBA" id="ARBA00022448"/>
    </source>
</evidence>
<evidence type="ECO:0000256" key="6">
    <source>
        <dbReference type="ARBA" id="ARBA00022989"/>
    </source>
</evidence>
<reference evidence="9" key="1">
    <citation type="submission" date="2020-12" db="EMBL/GenBank/DDBJ databases">
        <title>Vagococcus allomyrinae sp. nov. and Enterococcus lavae sp. nov., isolated from the larvae of Allomyrina dichotoma.</title>
        <authorList>
            <person name="Lee S.D."/>
        </authorList>
    </citation>
    <scope>NUCLEOTIDE SEQUENCE</scope>
    <source>
        <strain evidence="9">BWB3-3</strain>
    </source>
</reference>
<name>A0A940PAT7_9ENTE</name>
<evidence type="ECO:0000256" key="7">
    <source>
        <dbReference type="ARBA" id="ARBA00023136"/>
    </source>
</evidence>
<evidence type="ECO:0000256" key="5">
    <source>
        <dbReference type="ARBA" id="ARBA00022692"/>
    </source>
</evidence>
<sequence>MRTWRPSKLLDLLFHLIGMALLILLCTRISFIFKPVGVFITTLFTPIMIAGFLYYVLNPVILLLEKLTKKRSYAIALVFVMIALIFGLLIGTIFPNLIGQFMELTKAMPEFVSRQQENLAEWLNRLAFDIDVQRYWSELSVSSNQILNATVNGLTTSVGTVISVLSRSVLLIITVPIILFYMFKDGQRFPEAVSLFVPKAYQQPAKELLGRVNTALSAYISGQALVCLYVAAGAYLTFKLLGIPYAFLLACIAGMMDVIPYLGPWIGVTPAFIIAFSMSPQKAVILAISIILIQLGESYLVYPLVMGKSLNMHPLTIILALLVAGKLAGLPGMILALPTYVIAKIIILNGLHYRREKQLLKLPKEKEKQPS</sequence>
<evidence type="ECO:0000256" key="2">
    <source>
        <dbReference type="ARBA" id="ARBA00009773"/>
    </source>
</evidence>
<feature type="transmembrane region" description="Helical" evidence="8">
    <location>
        <begin position="283"/>
        <end position="305"/>
    </location>
</feature>